<comment type="caution">
    <text evidence="1">The sequence shown here is derived from an EMBL/GenBank/DDBJ whole genome shotgun (WGS) entry which is preliminary data.</text>
</comment>
<reference evidence="1 2" key="1">
    <citation type="submission" date="2011-06" db="EMBL/GenBank/DDBJ databases">
        <authorList>
            <person name="Muzny D."/>
            <person name="Qin X."/>
            <person name="Deng J."/>
            <person name="Jiang H."/>
            <person name="Liu Y."/>
            <person name="Qu J."/>
            <person name="Song X.-Z."/>
            <person name="Zhang L."/>
            <person name="Thornton R."/>
            <person name="Coyle M."/>
            <person name="Francisco L."/>
            <person name="Jackson L."/>
            <person name="Javaid M."/>
            <person name="Korchina V."/>
            <person name="Kovar C."/>
            <person name="Mata R."/>
            <person name="Mathew T."/>
            <person name="Ngo R."/>
            <person name="Nguyen L."/>
            <person name="Nguyen N."/>
            <person name="Okwuonu G."/>
            <person name="Ongeri F."/>
            <person name="Pham C."/>
            <person name="Simmons D."/>
            <person name="Wilczek-Boney K."/>
            <person name="Hale W."/>
            <person name="Jakkamsetti A."/>
            <person name="Pham P."/>
            <person name="Ruth R."/>
            <person name="San Lucas F."/>
            <person name="Warren J."/>
            <person name="Zhang J."/>
            <person name="Zhao Z."/>
            <person name="Zhou C."/>
            <person name="Zhu D."/>
            <person name="Lee S."/>
            <person name="Bess C."/>
            <person name="Blankenburg K."/>
            <person name="Forbes L."/>
            <person name="Fu Q."/>
            <person name="Gubbala S."/>
            <person name="Hirani K."/>
            <person name="Jayaseelan J.C."/>
            <person name="Lara F."/>
            <person name="Munidasa M."/>
            <person name="Palculict T."/>
            <person name="Patil S."/>
            <person name="Pu L.-L."/>
            <person name="Saada N."/>
            <person name="Tang L."/>
            <person name="Weissenberger G."/>
            <person name="Zhu Y."/>
            <person name="Hemphill L."/>
            <person name="Shang Y."/>
            <person name="Youmans B."/>
            <person name="Ayvaz T."/>
            <person name="Ross M."/>
            <person name="Santibanez J."/>
            <person name="Aqrawi P."/>
            <person name="Gross S."/>
            <person name="Joshi V."/>
            <person name="Fowler G."/>
            <person name="Nazareth L."/>
            <person name="Reid J."/>
            <person name="Worley K."/>
            <person name="Petrosino J."/>
            <person name="Highlander S."/>
            <person name="Gibbs R."/>
        </authorList>
    </citation>
    <scope>NUCLEOTIDE SEQUENCE [LARGE SCALE GENOMIC DNA]</scope>
    <source>
        <strain evidence="1 2">9715</strain>
    </source>
</reference>
<dbReference type="STRING" id="1030841.HMPREF9370_0295"/>
<dbReference type="HOGENOM" id="CLU_086263_0_0_4"/>
<proteinExistence type="predicted"/>
<sequence>MLRKMFRLLLNSLLALLFLAGVYFASAWILGRIPVNNERVEQGDITIFLLSNGIHVDIAMPLTSREFDWRTVISPADTGNPHTPSDYVALGWGDRAFYLDTPRWADLTASTAFKALTGLSRTAVHATFSPKPQVGIHSIPIRIQPAEYRKLINSILPQFQYRNGRAIAIAGRGYSGYDVFYEAQGRYSLFVTCNTWANTHLKNSGLKSVVWTPFSGAVMDVYRK</sequence>
<name>G4CMI6_9NEIS</name>
<organism evidence="1 2">
    <name type="scientific">Neisseria wadsworthii 9715</name>
    <dbReference type="NCBI Taxonomy" id="1030841"/>
    <lineage>
        <taxon>Bacteria</taxon>
        <taxon>Pseudomonadati</taxon>
        <taxon>Pseudomonadota</taxon>
        <taxon>Betaproteobacteria</taxon>
        <taxon>Neisseriales</taxon>
        <taxon>Neisseriaceae</taxon>
        <taxon>Neisseria</taxon>
    </lineage>
</organism>
<dbReference type="OrthoDB" id="211174at2"/>
<dbReference type="Proteomes" id="UP000005336">
    <property type="component" value="Unassembled WGS sequence"/>
</dbReference>
<keyword evidence="2" id="KW-1185">Reference proteome</keyword>
<gene>
    <name evidence="1" type="ORF">HMPREF9370_0295</name>
</gene>
<dbReference type="InterPro" id="IPR011727">
    <property type="entry name" value="CHP02117"/>
</dbReference>
<protein>
    <recommendedName>
        <fullName evidence="3">TIGR02117 family protein</fullName>
    </recommendedName>
</protein>
<dbReference type="EMBL" id="AGAZ01000011">
    <property type="protein sequence ID" value="EGZ51036.1"/>
    <property type="molecule type" value="Genomic_DNA"/>
</dbReference>
<dbReference type="AlphaFoldDB" id="G4CMI6"/>
<dbReference type="PATRIC" id="fig|1030841.3.peg.298"/>
<evidence type="ECO:0000313" key="2">
    <source>
        <dbReference type="Proteomes" id="UP000005336"/>
    </source>
</evidence>
<dbReference type="NCBIfam" id="TIGR02117">
    <property type="entry name" value="chp_urease_rgn"/>
    <property type="match status" value="1"/>
</dbReference>
<accession>G4CMI6</accession>
<dbReference type="Pfam" id="PF09601">
    <property type="entry name" value="DUF2459"/>
    <property type="match status" value="1"/>
</dbReference>
<evidence type="ECO:0000313" key="1">
    <source>
        <dbReference type="EMBL" id="EGZ51036.1"/>
    </source>
</evidence>
<evidence type="ECO:0008006" key="3">
    <source>
        <dbReference type="Google" id="ProtNLM"/>
    </source>
</evidence>
<dbReference type="RefSeq" id="WP_009115442.1">
    <property type="nucleotide sequence ID" value="NZ_JH165159.1"/>
</dbReference>